<dbReference type="InterPro" id="IPR029063">
    <property type="entry name" value="SAM-dependent_MTases_sf"/>
</dbReference>
<evidence type="ECO:0000313" key="5">
    <source>
        <dbReference type="EMBL" id="TRY71978.1"/>
    </source>
</evidence>
<accession>A0A553P2R0</accession>
<name>A0A553P2R0_TIGCA</name>
<evidence type="ECO:0000259" key="4">
    <source>
        <dbReference type="Pfam" id="PF04326"/>
    </source>
</evidence>
<dbReference type="Proteomes" id="UP000318571">
    <property type="component" value="Chromosome 7"/>
</dbReference>
<evidence type="ECO:0000256" key="1">
    <source>
        <dbReference type="ARBA" id="ARBA00022603"/>
    </source>
</evidence>
<feature type="domain" description="Schlafen AlbA-2" evidence="4">
    <location>
        <begin position="435"/>
        <end position="516"/>
    </location>
</feature>
<gene>
    <name evidence="5" type="ORF">TCAL_12661</name>
</gene>
<dbReference type="Pfam" id="PF04326">
    <property type="entry name" value="SLFN_AlbA_2"/>
    <property type="match status" value="1"/>
</dbReference>
<dbReference type="AlphaFoldDB" id="A0A553P2R0"/>
<keyword evidence="6" id="KW-1185">Reference proteome</keyword>
<dbReference type="GO" id="GO:0070475">
    <property type="term" value="P:rRNA base methylation"/>
    <property type="evidence" value="ECO:0007669"/>
    <property type="project" value="TreeGrafter"/>
</dbReference>
<protein>
    <recommendedName>
        <fullName evidence="4">Schlafen AlbA-2 domain-containing protein</fullName>
    </recommendedName>
</protein>
<dbReference type="Gene3D" id="3.40.50.150">
    <property type="entry name" value="Vaccinia Virus protein VP39"/>
    <property type="match status" value="1"/>
</dbReference>
<evidence type="ECO:0000256" key="2">
    <source>
        <dbReference type="ARBA" id="ARBA00022679"/>
    </source>
</evidence>
<organism evidence="5 6">
    <name type="scientific">Tigriopus californicus</name>
    <name type="common">Marine copepod</name>
    <dbReference type="NCBI Taxonomy" id="6832"/>
    <lineage>
        <taxon>Eukaryota</taxon>
        <taxon>Metazoa</taxon>
        <taxon>Ecdysozoa</taxon>
        <taxon>Arthropoda</taxon>
        <taxon>Crustacea</taxon>
        <taxon>Multicrustacea</taxon>
        <taxon>Hexanauplia</taxon>
        <taxon>Copepoda</taxon>
        <taxon>Harpacticoida</taxon>
        <taxon>Harpacticidae</taxon>
        <taxon>Tigriopus</taxon>
    </lineage>
</organism>
<sequence length="601" mass="68678">MFNPFMHPRNPFRARSDFAQLATKYPAFRSVSKCNLDGSVSVNFQDRESVRILSQTLLWDRLALDVQIPANSLVPTLPLRMNYLLWIQDMINENVEYFGSKPIWGLDTGVGACSIYPLLGAQQFHWHFIGTEVDEASLHSAQQNIERNHLDPLIKLILTENAETTPFFATPVAQAPDSHLHFTMCNPPFFEDPSKSPASEDSSETTWPSREKAKSPREYPAGSEGEIQTSGGEVGFVARMIDESVEFQEQIAIFTCMVGHKANLDTLRKKLYAVRSQHALKFIFTEFCQGTRLRWGVAWTFNPAVNDVKVDVVPGAVTSECVTCAISTYKTEWRHQRRRRREEKRQQQEDQGPPSKKIRIEENEASNGGNGEIQLRCSITMIQRENSTFAIKMKLEEANPEHEMAFYVRHSRLPKDEDQTTEFKGHRMLSPEEINPNNVIQVKSKLRRTRQFISKYICGILNTGKGGSMYLGVLDDGVVEGFAMSVFQKDHFKLSLLSCLSNFKPPVASHLFTVKFVPVIESFDDPEAILEKVENFEQRSLKRTSMDREREHTFQVRYCWCDVDALAAFNHGSLLPFYVIEIVIPPWNIMDQKNFEAFGQV</sequence>
<evidence type="ECO:0000313" key="6">
    <source>
        <dbReference type="Proteomes" id="UP000318571"/>
    </source>
</evidence>
<feature type="compositionally biased region" description="Polar residues" evidence="3">
    <location>
        <begin position="196"/>
        <end position="208"/>
    </location>
</feature>
<dbReference type="InterPro" id="IPR010286">
    <property type="entry name" value="METTL16/RlmF"/>
</dbReference>
<proteinExistence type="predicted"/>
<reference evidence="5 6" key="1">
    <citation type="journal article" date="2018" name="Nat. Ecol. Evol.">
        <title>Genomic signatures of mitonuclear coevolution across populations of Tigriopus californicus.</title>
        <authorList>
            <person name="Barreto F.S."/>
            <person name="Watson E.T."/>
            <person name="Lima T.G."/>
            <person name="Willett C.S."/>
            <person name="Edmands S."/>
            <person name="Li W."/>
            <person name="Burton R.S."/>
        </authorList>
    </citation>
    <scope>NUCLEOTIDE SEQUENCE [LARGE SCALE GENOMIC DNA]</scope>
    <source>
        <strain evidence="5 6">San Diego</strain>
    </source>
</reference>
<dbReference type="GO" id="GO:0008168">
    <property type="term" value="F:methyltransferase activity"/>
    <property type="evidence" value="ECO:0007669"/>
    <property type="project" value="UniProtKB-KW"/>
</dbReference>
<dbReference type="PANTHER" id="PTHR13393:SF0">
    <property type="entry name" value="RNA N6-ADENOSINE-METHYLTRANSFERASE METTL16"/>
    <property type="match status" value="1"/>
</dbReference>
<feature type="region of interest" description="Disordered" evidence="3">
    <location>
        <begin position="335"/>
        <end position="371"/>
    </location>
</feature>
<dbReference type="SUPFAM" id="SSF53335">
    <property type="entry name" value="S-adenosyl-L-methionine-dependent methyltransferases"/>
    <property type="match status" value="1"/>
</dbReference>
<dbReference type="GO" id="GO:0005634">
    <property type="term" value="C:nucleus"/>
    <property type="evidence" value="ECO:0007669"/>
    <property type="project" value="TreeGrafter"/>
</dbReference>
<keyword evidence="1" id="KW-0489">Methyltransferase</keyword>
<comment type="caution">
    <text evidence="5">The sequence shown here is derived from an EMBL/GenBank/DDBJ whole genome shotgun (WGS) entry which is preliminary data.</text>
</comment>
<keyword evidence="2" id="KW-0808">Transferase</keyword>
<dbReference type="PANTHER" id="PTHR13393">
    <property type="entry name" value="SAM-DEPENDENT METHYLTRANSFERASE"/>
    <property type="match status" value="1"/>
</dbReference>
<evidence type="ECO:0000256" key="3">
    <source>
        <dbReference type="SAM" id="MobiDB-lite"/>
    </source>
</evidence>
<dbReference type="InterPro" id="IPR007421">
    <property type="entry name" value="Schlafen_AlbA_2_dom"/>
</dbReference>
<dbReference type="STRING" id="6832.A0A553P2R0"/>
<dbReference type="EMBL" id="VCGU01000008">
    <property type="protein sequence ID" value="TRY71978.1"/>
    <property type="molecule type" value="Genomic_DNA"/>
</dbReference>
<dbReference type="Pfam" id="PF05971">
    <property type="entry name" value="Methyltransf_10"/>
    <property type="match status" value="1"/>
</dbReference>
<feature type="region of interest" description="Disordered" evidence="3">
    <location>
        <begin position="191"/>
        <end position="228"/>
    </location>
</feature>